<accession>A0AAN7HZ41</accession>
<dbReference type="RefSeq" id="XP_064680964.1">
    <property type="nucleotide sequence ID" value="XM_064821278.1"/>
</dbReference>
<dbReference type="GO" id="GO:0016787">
    <property type="term" value="F:hydrolase activity"/>
    <property type="evidence" value="ECO:0007669"/>
    <property type="project" value="InterPro"/>
</dbReference>
<proteinExistence type="predicted"/>
<organism evidence="2 3">
    <name type="scientific">Mucor velutinosus</name>
    <dbReference type="NCBI Taxonomy" id="708070"/>
    <lineage>
        <taxon>Eukaryota</taxon>
        <taxon>Fungi</taxon>
        <taxon>Fungi incertae sedis</taxon>
        <taxon>Mucoromycota</taxon>
        <taxon>Mucoromycotina</taxon>
        <taxon>Mucoromycetes</taxon>
        <taxon>Mucorales</taxon>
        <taxon>Mucorineae</taxon>
        <taxon>Mucoraceae</taxon>
        <taxon>Mucor</taxon>
    </lineage>
</organism>
<dbReference type="GeneID" id="89945592"/>
<protein>
    <recommendedName>
        <fullName evidence="1">Alpha/beta hydrolase fold-3 domain-containing protein</fullName>
    </recommendedName>
</protein>
<evidence type="ECO:0000313" key="2">
    <source>
        <dbReference type="EMBL" id="KAK4514298.1"/>
    </source>
</evidence>
<evidence type="ECO:0000259" key="1">
    <source>
        <dbReference type="Pfam" id="PF07859"/>
    </source>
</evidence>
<dbReference type="InterPro" id="IPR013094">
    <property type="entry name" value="AB_hydrolase_3"/>
</dbReference>
<reference evidence="2 3" key="1">
    <citation type="submission" date="2022-11" db="EMBL/GenBank/DDBJ databases">
        <title>Mucor velutinosus strain NIH1002 WGS.</title>
        <authorList>
            <person name="Subramanian P."/>
            <person name="Mullikin J.C."/>
            <person name="Segre J.A."/>
            <person name="Zelazny A.M."/>
        </authorList>
    </citation>
    <scope>NUCLEOTIDE SEQUENCE [LARGE SCALE GENOMIC DNA]</scope>
    <source>
        <strain evidence="2 3">NIH1002</strain>
    </source>
</reference>
<dbReference type="Proteomes" id="UP001304243">
    <property type="component" value="Unassembled WGS sequence"/>
</dbReference>
<comment type="caution">
    <text evidence="2">The sequence shown here is derived from an EMBL/GenBank/DDBJ whole genome shotgun (WGS) entry which is preliminary data.</text>
</comment>
<dbReference type="InterPro" id="IPR029058">
    <property type="entry name" value="AB_hydrolase_fold"/>
</dbReference>
<dbReference type="EMBL" id="JASEJX010000015">
    <property type="protein sequence ID" value="KAK4514298.1"/>
    <property type="molecule type" value="Genomic_DNA"/>
</dbReference>
<dbReference type="SUPFAM" id="SSF53474">
    <property type="entry name" value="alpha/beta-Hydrolases"/>
    <property type="match status" value="1"/>
</dbReference>
<keyword evidence="3" id="KW-1185">Reference proteome</keyword>
<dbReference type="Gene3D" id="3.40.50.1820">
    <property type="entry name" value="alpha/beta hydrolase"/>
    <property type="match status" value="1"/>
</dbReference>
<gene>
    <name evidence="2" type="ORF">ATC70_001890</name>
</gene>
<evidence type="ECO:0000313" key="3">
    <source>
        <dbReference type="Proteomes" id="UP001304243"/>
    </source>
</evidence>
<feature type="domain" description="Alpha/beta hydrolase fold-3" evidence="1">
    <location>
        <begin position="11"/>
        <end position="69"/>
    </location>
</feature>
<dbReference type="AlphaFoldDB" id="A0AAN7HZ41"/>
<sequence>MLLRRNLRICFYSPNKASVEDLAGLPPASLITGEADILRDEGEIYGRKLVSANVPVSSFRVNGVIHGFMSWDVFFSDESYYVIDMTKSVLRKAFTINN</sequence>
<dbReference type="Pfam" id="PF07859">
    <property type="entry name" value="Abhydrolase_3"/>
    <property type="match status" value="1"/>
</dbReference>
<name>A0AAN7HZ41_9FUNG</name>